<dbReference type="InterPro" id="IPR001857">
    <property type="entry name" value="Ribosomal_bL19"/>
</dbReference>
<keyword evidence="6" id="KW-0687">Ribonucleoprotein</keyword>
<keyword evidence="5" id="KW-0496">Mitochondrion</keyword>
<proteinExistence type="inferred from homology"/>
<evidence type="ECO:0000256" key="6">
    <source>
        <dbReference type="ARBA" id="ARBA00023274"/>
    </source>
</evidence>
<evidence type="ECO:0000256" key="1">
    <source>
        <dbReference type="ARBA" id="ARBA00004173"/>
    </source>
</evidence>
<dbReference type="GO" id="GO:0005762">
    <property type="term" value="C:mitochondrial large ribosomal subunit"/>
    <property type="evidence" value="ECO:0007669"/>
    <property type="project" value="TreeGrafter"/>
</dbReference>
<comment type="similarity">
    <text evidence="2">Belongs to the bacterial ribosomal protein bL19 family.</text>
</comment>
<dbReference type="SUPFAM" id="SSF50104">
    <property type="entry name" value="Translation proteins SH3-like domain"/>
    <property type="match status" value="1"/>
</dbReference>
<evidence type="ECO:0000256" key="7">
    <source>
        <dbReference type="ARBA" id="ARBA00035288"/>
    </source>
</evidence>
<dbReference type="FunFam" id="2.30.30.790:FF:000002">
    <property type="entry name" value="39S ribosomal protein L19, mitochondrial"/>
    <property type="match status" value="1"/>
</dbReference>
<comment type="caution">
    <text evidence="9">The sequence shown here is derived from an EMBL/GenBank/DDBJ whole genome shotgun (WGS) entry which is preliminary data.</text>
</comment>
<dbReference type="EMBL" id="JARGDH010000002">
    <property type="protein sequence ID" value="KAL0275449.1"/>
    <property type="molecule type" value="Genomic_DNA"/>
</dbReference>
<evidence type="ECO:0000256" key="2">
    <source>
        <dbReference type="ARBA" id="ARBA00005781"/>
    </source>
</evidence>
<evidence type="ECO:0000256" key="4">
    <source>
        <dbReference type="ARBA" id="ARBA00022980"/>
    </source>
</evidence>
<dbReference type="AlphaFoldDB" id="A0AAW2HZX6"/>
<dbReference type="GO" id="GO:0003735">
    <property type="term" value="F:structural constituent of ribosome"/>
    <property type="evidence" value="ECO:0007669"/>
    <property type="project" value="InterPro"/>
</dbReference>
<keyword evidence="4" id="KW-0689">Ribosomal protein</keyword>
<dbReference type="GO" id="GO:0006412">
    <property type="term" value="P:translation"/>
    <property type="evidence" value="ECO:0007669"/>
    <property type="project" value="InterPro"/>
</dbReference>
<evidence type="ECO:0000256" key="5">
    <source>
        <dbReference type="ARBA" id="ARBA00023128"/>
    </source>
</evidence>
<evidence type="ECO:0000313" key="9">
    <source>
        <dbReference type="EMBL" id="KAL0275449.1"/>
    </source>
</evidence>
<keyword evidence="3" id="KW-0809">Transit peptide</keyword>
<dbReference type="PANTHER" id="PTHR15680:SF9">
    <property type="entry name" value="LARGE RIBOSOMAL SUBUNIT PROTEIN BL19M"/>
    <property type="match status" value="1"/>
</dbReference>
<gene>
    <name evidence="9" type="ORF">PYX00_003288</name>
</gene>
<dbReference type="Pfam" id="PF01245">
    <property type="entry name" value="Ribosomal_L19"/>
    <property type="match status" value="1"/>
</dbReference>
<evidence type="ECO:0000256" key="8">
    <source>
        <dbReference type="ARBA" id="ARBA00035359"/>
    </source>
</evidence>
<accession>A0AAW2HZX6</accession>
<dbReference type="PANTHER" id="PTHR15680">
    <property type="entry name" value="RIBOSOMAL PROTEIN L19"/>
    <property type="match status" value="1"/>
</dbReference>
<protein>
    <recommendedName>
        <fullName evidence="7">Large ribosomal subunit protein bL19m</fullName>
    </recommendedName>
    <alternativeName>
        <fullName evidence="8">39S ribosomal protein L19, mitochondrial</fullName>
    </alternativeName>
</protein>
<comment type="subcellular location">
    <subcellularLocation>
        <location evidence="1">Mitochondrion</location>
    </subcellularLocation>
</comment>
<dbReference type="InterPro" id="IPR038657">
    <property type="entry name" value="Ribosomal_bL19_sf"/>
</dbReference>
<organism evidence="9">
    <name type="scientific">Menopon gallinae</name>
    <name type="common">poultry shaft louse</name>
    <dbReference type="NCBI Taxonomy" id="328185"/>
    <lineage>
        <taxon>Eukaryota</taxon>
        <taxon>Metazoa</taxon>
        <taxon>Ecdysozoa</taxon>
        <taxon>Arthropoda</taxon>
        <taxon>Hexapoda</taxon>
        <taxon>Insecta</taxon>
        <taxon>Pterygota</taxon>
        <taxon>Neoptera</taxon>
        <taxon>Paraneoptera</taxon>
        <taxon>Psocodea</taxon>
        <taxon>Troctomorpha</taxon>
        <taxon>Phthiraptera</taxon>
        <taxon>Amblycera</taxon>
        <taxon>Menoponidae</taxon>
        <taxon>Menopon</taxon>
    </lineage>
</organism>
<reference evidence="9" key="1">
    <citation type="journal article" date="2024" name="Gigascience">
        <title>Chromosome-level genome of the poultry shaft louse Menopon gallinae provides insight into the host-switching and adaptive evolution of parasitic lice.</title>
        <authorList>
            <person name="Xu Y."/>
            <person name="Ma L."/>
            <person name="Liu S."/>
            <person name="Liang Y."/>
            <person name="Liu Q."/>
            <person name="He Z."/>
            <person name="Tian L."/>
            <person name="Duan Y."/>
            <person name="Cai W."/>
            <person name="Li H."/>
            <person name="Song F."/>
        </authorList>
    </citation>
    <scope>NUCLEOTIDE SEQUENCE</scope>
    <source>
        <strain evidence="9">Cailab_2023a</strain>
    </source>
</reference>
<name>A0AAW2HZX6_9NEOP</name>
<dbReference type="Gene3D" id="2.30.30.790">
    <property type="match status" value="1"/>
</dbReference>
<dbReference type="InterPro" id="IPR008991">
    <property type="entry name" value="Translation_prot_SH3-like_sf"/>
</dbReference>
<evidence type="ECO:0000256" key="3">
    <source>
        <dbReference type="ARBA" id="ARBA00022946"/>
    </source>
</evidence>
<sequence>MLKTVSAGFKGLKNVCDQRNVIGLVRRLHQSTIADLDDEPKLEFSLPELRSKYPEFLPDPDITKRNFTREKLERQDMLSRRKNVHIPVFYVGSILAVTTSDVHSPGKTTRFLGICIARFGCGLKAKFVLRNVIQNQGIEVKYSLYSPIIQQIEVVKLEKRLDDQLLYLRDAPLEYSTFPLDMEASYIDQKAEVPVNPLQVPLNPRPWLLRYERMGLKGAILPELSEKIMKNAEKNKKPWEKYDLMDSYRKTIPLEEQEELYQNIYNVLKEFQEKEKMRKTIKSSQKVAKQKLF</sequence>